<dbReference type="Gene3D" id="3.40.50.2000">
    <property type="entry name" value="Glycogen Phosphorylase B"/>
    <property type="match status" value="1"/>
</dbReference>
<comment type="caution">
    <text evidence="1">The sequence shown here is derived from an EMBL/GenBank/DDBJ whole genome shotgun (WGS) entry which is preliminary data.</text>
</comment>
<dbReference type="Proteomes" id="UP001359559">
    <property type="component" value="Unassembled WGS sequence"/>
</dbReference>
<keyword evidence="2" id="KW-1185">Reference proteome</keyword>
<evidence type="ECO:0000313" key="2">
    <source>
        <dbReference type="Proteomes" id="UP001359559"/>
    </source>
</evidence>
<reference evidence="1 2" key="1">
    <citation type="submission" date="2024-01" db="EMBL/GenBank/DDBJ databases">
        <title>The genomes of 5 underutilized Papilionoideae crops provide insights into root nodulation and disease resistance.</title>
        <authorList>
            <person name="Yuan L."/>
        </authorList>
    </citation>
    <scope>NUCLEOTIDE SEQUENCE [LARGE SCALE GENOMIC DNA]</scope>
    <source>
        <strain evidence="1">LY-2023</strain>
        <tissue evidence="1">Leaf</tissue>
    </source>
</reference>
<name>A0AAN9PDX9_CLITE</name>
<dbReference type="PANTHER" id="PTHR48048">
    <property type="entry name" value="GLYCOSYLTRANSFERASE"/>
    <property type="match status" value="1"/>
</dbReference>
<proteinExistence type="predicted"/>
<evidence type="ECO:0000313" key="1">
    <source>
        <dbReference type="EMBL" id="KAK7293807.1"/>
    </source>
</evidence>
<dbReference type="SUPFAM" id="SSF53756">
    <property type="entry name" value="UDP-Glycosyltransferase/glycogen phosphorylase"/>
    <property type="match status" value="1"/>
</dbReference>
<dbReference type="AlphaFoldDB" id="A0AAN9PDX9"/>
<protein>
    <submittedName>
        <fullName evidence="1">Uncharacterized protein</fullName>
    </submittedName>
</protein>
<gene>
    <name evidence="1" type="ORF">RJT34_16682</name>
</gene>
<sequence length="153" mass="17244">MDAQRPPGIGKWKSGIFRVAVATRDAATPPGVVLMSHLFLILAPITPSASSLITALSAANFSFVSCNHVAYYTPAFGSLCHFLDNQFHEIAHGIDASGHRFIWVVPEKKGKEEKSEEEKEKWLPKGFEERNMEKGMVIRQKKRAMKMWEMKLQ</sequence>
<dbReference type="GO" id="GO:0035251">
    <property type="term" value="F:UDP-glucosyltransferase activity"/>
    <property type="evidence" value="ECO:0007669"/>
    <property type="project" value="InterPro"/>
</dbReference>
<dbReference type="EMBL" id="JAYKXN010000004">
    <property type="protein sequence ID" value="KAK7293807.1"/>
    <property type="molecule type" value="Genomic_DNA"/>
</dbReference>
<organism evidence="1 2">
    <name type="scientific">Clitoria ternatea</name>
    <name type="common">Butterfly pea</name>
    <dbReference type="NCBI Taxonomy" id="43366"/>
    <lineage>
        <taxon>Eukaryota</taxon>
        <taxon>Viridiplantae</taxon>
        <taxon>Streptophyta</taxon>
        <taxon>Embryophyta</taxon>
        <taxon>Tracheophyta</taxon>
        <taxon>Spermatophyta</taxon>
        <taxon>Magnoliopsida</taxon>
        <taxon>eudicotyledons</taxon>
        <taxon>Gunneridae</taxon>
        <taxon>Pentapetalae</taxon>
        <taxon>rosids</taxon>
        <taxon>fabids</taxon>
        <taxon>Fabales</taxon>
        <taxon>Fabaceae</taxon>
        <taxon>Papilionoideae</taxon>
        <taxon>50 kb inversion clade</taxon>
        <taxon>NPAAA clade</taxon>
        <taxon>indigoferoid/millettioid clade</taxon>
        <taxon>Phaseoleae</taxon>
        <taxon>Clitoria</taxon>
    </lineage>
</organism>
<dbReference type="InterPro" id="IPR050481">
    <property type="entry name" value="UDP-glycosyltransf_plant"/>
</dbReference>
<accession>A0AAN9PDX9</accession>